<dbReference type="InterPro" id="IPR006076">
    <property type="entry name" value="FAD-dep_OxRdtase"/>
</dbReference>
<evidence type="ECO:0000313" key="9">
    <source>
        <dbReference type="EMBL" id="VGD24613.1"/>
    </source>
</evidence>
<dbReference type="Gene3D" id="3.30.9.10">
    <property type="entry name" value="D-Amino Acid Oxidase, subunit A, domain 2"/>
    <property type="match status" value="1"/>
</dbReference>
<evidence type="ECO:0000313" key="8">
    <source>
        <dbReference type="EMBL" id="VCV80839.1"/>
    </source>
</evidence>
<dbReference type="RefSeq" id="WP_020803613.1">
    <property type="nucleotide sequence ID" value="NZ_ABLUVU020000005.1"/>
</dbReference>
<protein>
    <recommendedName>
        <fullName evidence="4">N-methyl-L-tryptophan oxidase</fullName>
        <shortName evidence="4">MTOX</shortName>
        <ecNumber evidence="4">1.5.3.-</ecNumber>
    </recommendedName>
</protein>
<dbReference type="PANTHER" id="PTHR10961">
    <property type="entry name" value="PEROXISOMAL SARCOSINE OXIDASE"/>
    <property type="match status" value="1"/>
</dbReference>
<evidence type="ECO:0000256" key="4">
    <source>
        <dbReference type="HAMAP-Rule" id="MF_00515"/>
    </source>
</evidence>
<dbReference type="GO" id="GO:0008115">
    <property type="term" value="F:sarcosine oxidase activity"/>
    <property type="evidence" value="ECO:0007669"/>
    <property type="project" value="TreeGrafter"/>
</dbReference>
<reference evidence="7 11" key="2">
    <citation type="submission" date="2018-08" db="EMBL/GenBank/DDBJ databases">
        <authorList>
            <consortium name="Pathogen Informatics"/>
        </authorList>
    </citation>
    <scope>NUCLEOTIDE SEQUENCE [LARGE SCALE GENOMIC DNA]</scope>
    <source>
        <strain evidence="9 13">5012STDY7312589</strain>
        <strain evidence="7 11">EuSCAPE_TR125</strain>
    </source>
</reference>
<dbReference type="Proteomes" id="UP000294876">
    <property type="component" value="Unassembled WGS sequence"/>
</dbReference>
<evidence type="ECO:0000313" key="11">
    <source>
        <dbReference type="Proteomes" id="UP000258798"/>
    </source>
</evidence>
<comment type="cofactor">
    <cofactor evidence="4">
        <name>FAD</name>
        <dbReference type="ChEBI" id="CHEBI:57692"/>
    </cofactor>
    <text evidence="4">Binds 1 FAD per subunit.</text>
</comment>
<evidence type="ECO:0000256" key="1">
    <source>
        <dbReference type="ARBA" id="ARBA00022630"/>
    </source>
</evidence>
<dbReference type="Gene3D" id="3.50.50.60">
    <property type="entry name" value="FAD/NAD(P)-binding domain"/>
    <property type="match status" value="1"/>
</dbReference>
<keyword evidence="3 4" id="KW-0560">Oxidoreductase</keyword>
<evidence type="ECO:0000259" key="5">
    <source>
        <dbReference type="Pfam" id="PF01266"/>
    </source>
</evidence>
<comment type="function">
    <text evidence="4">Catalyzes the oxidative demethylation of N-methyl-L-tryptophan.</text>
</comment>
<keyword evidence="2 4" id="KW-0274">FAD</keyword>
<comment type="subunit">
    <text evidence="4">Monomer.</text>
</comment>
<sequence length="372" mass="40358">MQYDLIIIGSGSVGAAAGYYARRAGLNVLMTDAHQPPHQEGSHHGSSRLIRHAYGEGEKYVPLVLRAQQLWDELAEISGEAVFERTGVINLGPASSAFLANVAASARAFQLEVEELDAQAVMQRWPEIRLPDDYRAIFEPASGVLRSELAVETWIRLAREAGCAQLFNCPVSAIHHHADGITIDTLDGEYHGKKLLVSAGTWVTRLLPDLPIQPVRKVFAWYQADGRYSSKNHFPAFTGELPNGDQYYGFPAEDNELKIGKHNGGQPISTPQERVAFGAVASDGSESFPFLRNVLPGIGGCLHGASCTYDNTVDEDFIIDTLPGRPDTLLITGLSGHGFKFAPVLGEIASQFAQGEAPSFNLAPFSLARFNA</sequence>
<feature type="binding site" evidence="4">
    <location>
        <begin position="4"/>
        <end position="34"/>
    </location>
    <ligand>
        <name>FAD</name>
        <dbReference type="ChEBI" id="CHEBI:57692"/>
    </ligand>
</feature>
<keyword evidence="1 4" id="KW-0285">Flavoprotein</keyword>
<dbReference type="GO" id="GO:0050660">
    <property type="term" value="F:flavin adenine dinucleotide binding"/>
    <property type="evidence" value="ECO:0007669"/>
    <property type="project" value="InterPro"/>
</dbReference>
<dbReference type="EC" id="1.5.3.-" evidence="4"/>
<evidence type="ECO:0000313" key="13">
    <source>
        <dbReference type="Proteomes" id="UP000294876"/>
    </source>
</evidence>
<dbReference type="AlphaFoldDB" id="A0A060VGF7"/>
<organism evidence="6 10">
    <name type="scientific">Klebsiella pneumoniae</name>
    <dbReference type="NCBI Taxonomy" id="573"/>
    <lineage>
        <taxon>Bacteria</taxon>
        <taxon>Pseudomonadati</taxon>
        <taxon>Pseudomonadota</taxon>
        <taxon>Gammaproteobacteria</taxon>
        <taxon>Enterobacterales</taxon>
        <taxon>Enterobacteriaceae</taxon>
        <taxon>Klebsiella/Raoultella group</taxon>
        <taxon>Klebsiella</taxon>
        <taxon>Klebsiella pneumoniae complex</taxon>
    </lineage>
</organism>
<dbReference type="SUPFAM" id="SSF54373">
    <property type="entry name" value="FAD-linked reductases, C-terminal domain"/>
    <property type="match status" value="1"/>
</dbReference>
<name>A0A060VGF7_KLEPN</name>
<dbReference type="InterPro" id="IPR036188">
    <property type="entry name" value="FAD/NAD-bd_sf"/>
</dbReference>
<evidence type="ECO:0000256" key="3">
    <source>
        <dbReference type="ARBA" id="ARBA00023002"/>
    </source>
</evidence>
<dbReference type="GO" id="GO:0005829">
    <property type="term" value="C:cytosol"/>
    <property type="evidence" value="ECO:0007669"/>
    <property type="project" value="TreeGrafter"/>
</dbReference>
<feature type="domain" description="FAD dependent oxidoreductase" evidence="5">
    <location>
        <begin position="4"/>
        <end position="350"/>
    </location>
</feature>
<dbReference type="GO" id="GO:0050131">
    <property type="term" value="F:N-methyl-L-amino-acid oxidase activity"/>
    <property type="evidence" value="ECO:0007669"/>
    <property type="project" value="InterPro"/>
</dbReference>
<dbReference type="Proteomes" id="UP000255167">
    <property type="component" value="Unassembled WGS sequence"/>
</dbReference>
<dbReference type="Proteomes" id="UP000269921">
    <property type="component" value="Unassembled WGS sequence"/>
</dbReference>
<feature type="modified residue" description="S-8alpha-FAD cysteine" evidence="4">
    <location>
        <position position="307"/>
    </location>
</feature>
<dbReference type="HAMAP" id="MF_00515">
    <property type="entry name" value="MTOX"/>
    <property type="match status" value="1"/>
</dbReference>
<dbReference type="PANTHER" id="PTHR10961:SF7">
    <property type="entry name" value="FAD DEPENDENT OXIDOREDUCTASE DOMAIN-CONTAINING PROTEIN"/>
    <property type="match status" value="1"/>
</dbReference>
<comment type="similarity">
    <text evidence="4">Belongs to the MSOX/MTOX family. MTOX subfamily.</text>
</comment>
<dbReference type="NCBIfam" id="NF008425">
    <property type="entry name" value="PRK11259.1"/>
    <property type="match status" value="1"/>
</dbReference>
<dbReference type="InterPro" id="IPR045170">
    <property type="entry name" value="MTOX"/>
</dbReference>
<evidence type="ECO:0000256" key="2">
    <source>
        <dbReference type="ARBA" id="ARBA00022827"/>
    </source>
</evidence>
<evidence type="ECO:0000313" key="6">
    <source>
        <dbReference type="EMBL" id="STW39953.1"/>
    </source>
</evidence>
<dbReference type="EMBL" id="CAAGWG010000013">
    <property type="protein sequence ID" value="VGD24613.1"/>
    <property type="molecule type" value="Genomic_DNA"/>
</dbReference>
<dbReference type="SUPFAM" id="SSF51905">
    <property type="entry name" value="FAD/NAD(P)-binding domain"/>
    <property type="match status" value="1"/>
</dbReference>
<reference evidence="6 10" key="1">
    <citation type="submission" date="2018-06" db="EMBL/GenBank/DDBJ databases">
        <authorList>
            <consortium name="Pathogen Informatics"/>
            <person name="Doyle S."/>
        </authorList>
    </citation>
    <scope>NUCLEOTIDE SEQUENCE [LARGE SCALE GENOMIC DNA]</scope>
    <source>
        <strain evidence="6 10">NCTC9617</strain>
    </source>
</reference>
<accession>A0A060VGF7</accession>
<dbReference type="Pfam" id="PF01266">
    <property type="entry name" value="DAO"/>
    <property type="match status" value="1"/>
</dbReference>
<gene>
    <name evidence="4 6" type="primary">solA</name>
    <name evidence="8" type="ORF">BANRA_04910</name>
    <name evidence="6" type="ORF">NCTC9617_01485</name>
    <name evidence="9" type="ORF">SAMEA104567804_03721</name>
    <name evidence="7" type="ORF">SAMEA3729652_03285</name>
</gene>
<dbReference type="Proteomes" id="UP000258798">
    <property type="component" value="Unassembled WGS sequence"/>
</dbReference>
<comment type="catalytic activity">
    <reaction evidence="4">
        <text>N(alpha)-methyl-L-tryptophan + O2 + H2O = L-tryptophan + formaldehyde + H2O2</text>
        <dbReference type="Rhea" id="RHEA:28006"/>
        <dbReference type="ChEBI" id="CHEBI:15377"/>
        <dbReference type="ChEBI" id="CHEBI:15379"/>
        <dbReference type="ChEBI" id="CHEBI:16240"/>
        <dbReference type="ChEBI" id="CHEBI:16842"/>
        <dbReference type="ChEBI" id="CHEBI:57283"/>
        <dbReference type="ChEBI" id="CHEBI:57912"/>
    </reaction>
</comment>
<dbReference type="InterPro" id="IPR023493">
    <property type="entry name" value="Me_Trp_Oxase_MTOX"/>
</dbReference>
<proteinExistence type="inferred from homology"/>
<dbReference type="EMBL" id="UGNC01000004">
    <property type="protein sequence ID" value="STW39953.1"/>
    <property type="molecule type" value="Genomic_DNA"/>
</dbReference>
<evidence type="ECO:0000313" key="7">
    <source>
        <dbReference type="EMBL" id="SWT17108.1"/>
    </source>
</evidence>
<reference evidence="8 12" key="3">
    <citation type="submission" date="2018-10" db="EMBL/GenBank/DDBJ databases">
        <authorList>
            <person name="Noll B N."/>
        </authorList>
    </citation>
    <scope>NUCLEOTIDE SEQUENCE [LARGE SCALE GENOMIC DNA]</scope>
    <source>
        <strain evidence="8">Kpneu006</strain>
    </source>
</reference>
<evidence type="ECO:0000313" key="10">
    <source>
        <dbReference type="Proteomes" id="UP000255167"/>
    </source>
</evidence>
<dbReference type="EMBL" id="UWVH01000001">
    <property type="protein sequence ID" value="VCV80839.1"/>
    <property type="molecule type" value="Genomic_DNA"/>
</dbReference>
<dbReference type="EMBL" id="UJRG01000010">
    <property type="protein sequence ID" value="SWT17108.1"/>
    <property type="molecule type" value="Genomic_DNA"/>
</dbReference>
<evidence type="ECO:0000313" key="12">
    <source>
        <dbReference type="Proteomes" id="UP000269921"/>
    </source>
</evidence>